<organism evidence="2 3">
    <name type="scientific">Bugula neritina</name>
    <name type="common">Brown bryozoan</name>
    <name type="synonym">Sertularia neritina</name>
    <dbReference type="NCBI Taxonomy" id="10212"/>
    <lineage>
        <taxon>Eukaryota</taxon>
        <taxon>Metazoa</taxon>
        <taxon>Spiralia</taxon>
        <taxon>Lophotrochozoa</taxon>
        <taxon>Bryozoa</taxon>
        <taxon>Gymnolaemata</taxon>
        <taxon>Cheilostomatida</taxon>
        <taxon>Flustrina</taxon>
        <taxon>Buguloidea</taxon>
        <taxon>Bugulidae</taxon>
        <taxon>Bugula</taxon>
    </lineage>
</organism>
<dbReference type="EMBL" id="VXIV02002068">
    <property type="protein sequence ID" value="KAF6027570.1"/>
    <property type="molecule type" value="Genomic_DNA"/>
</dbReference>
<reference evidence="2" key="1">
    <citation type="submission" date="2020-06" db="EMBL/GenBank/DDBJ databases">
        <title>Draft genome of Bugula neritina, a colonial animal packing powerful symbionts and potential medicines.</title>
        <authorList>
            <person name="Rayko M."/>
        </authorList>
    </citation>
    <scope>NUCLEOTIDE SEQUENCE [LARGE SCALE GENOMIC DNA]</scope>
    <source>
        <strain evidence="2">Kwan_BN1</strain>
    </source>
</reference>
<keyword evidence="1" id="KW-1133">Transmembrane helix</keyword>
<evidence type="ECO:0000313" key="3">
    <source>
        <dbReference type="Proteomes" id="UP000593567"/>
    </source>
</evidence>
<sequence length="106" mass="11406">MLLFCQLPTTTTSTTTTTEAITTTTFSIDQLVTTPADISDVKTAPMSKQMLLILGLGISGGVVCLLFIAVFIILIVKHKNGKTKCSIVFKGEKTDQTENVNIIVLN</sequence>
<name>A0A7J7JMN2_BUGNE</name>
<protein>
    <submittedName>
        <fullName evidence="2">Uncharacterized protein</fullName>
    </submittedName>
</protein>
<gene>
    <name evidence="2" type="ORF">EB796_014124</name>
</gene>
<keyword evidence="3" id="KW-1185">Reference proteome</keyword>
<keyword evidence="1" id="KW-0472">Membrane</keyword>
<proteinExistence type="predicted"/>
<evidence type="ECO:0000313" key="2">
    <source>
        <dbReference type="EMBL" id="KAF6027570.1"/>
    </source>
</evidence>
<comment type="caution">
    <text evidence="2">The sequence shown here is derived from an EMBL/GenBank/DDBJ whole genome shotgun (WGS) entry which is preliminary data.</text>
</comment>
<dbReference type="AlphaFoldDB" id="A0A7J7JMN2"/>
<feature type="transmembrane region" description="Helical" evidence="1">
    <location>
        <begin position="50"/>
        <end position="76"/>
    </location>
</feature>
<accession>A0A7J7JMN2</accession>
<keyword evidence="1" id="KW-0812">Transmembrane</keyword>
<dbReference type="Proteomes" id="UP000593567">
    <property type="component" value="Unassembled WGS sequence"/>
</dbReference>
<evidence type="ECO:0000256" key="1">
    <source>
        <dbReference type="SAM" id="Phobius"/>
    </source>
</evidence>